<evidence type="ECO:0000256" key="1">
    <source>
        <dbReference type="SAM" id="Phobius"/>
    </source>
</evidence>
<protein>
    <submittedName>
        <fullName evidence="2">Uncharacterized protein</fullName>
    </submittedName>
</protein>
<feature type="transmembrane region" description="Helical" evidence="1">
    <location>
        <begin position="186"/>
        <end position="208"/>
    </location>
</feature>
<comment type="caution">
    <text evidence="2">The sequence shown here is derived from an EMBL/GenBank/DDBJ whole genome shotgun (WGS) entry which is preliminary data.</text>
</comment>
<reference evidence="2" key="1">
    <citation type="submission" date="2020-11" db="EMBL/GenBank/DDBJ databases">
        <authorList>
            <consortium name="DOE Joint Genome Institute"/>
            <person name="Ahrendt S."/>
            <person name="Riley R."/>
            <person name="Andreopoulos W."/>
            <person name="Labutti K."/>
            <person name="Pangilinan J."/>
            <person name="Ruiz-Duenas F.J."/>
            <person name="Barrasa J.M."/>
            <person name="Sanchez-Garcia M."/>
            <person name="Camarero S."/>
            <person name="Miyauchi S."/>
            <person name="Serrano A."/>
            <person name="Linde D."/>
            <person name="Babiker R."/>
            <person name="Drula E."/>
            <person name="Ayuso-Fernandez I."/>
            <person name="Pacheco R."/>
            <person name="Padilla G."/>
            <person name="Ferreira P."/>
            <person name="Barriuso J."/>
            <person name="Kellner H."/>
            <person name="Castanera R."/>
            <person name="Alfaro M."/>
            <person name="Ramirez L."/>
            <person name="Pisabarro A.G."/>
            <person name="Kuo A."/>
            <person name="Tritt A."/>
            <person name="Lipzen A."/>
            <person name="He G."/>
            <person name="Yan M."/>
            <person name="Ng V."/>
            <person name="Cullen D."/>
            <person name="Martin F."/>
            <person name="Rosso M.-N."/>
            <person name="Henrissat B."/>
            <person name="Hibbett D."/>
            <person name="Martinez A.T."/>
            <person name="Grigoriev I.V."/>
        </authorList>
    </citation>
    <scope>NUCLEOTIDE SEQUENCE</scope>
    <source>
        <strain evidence="2">AH 40177</strain>
    </source>
</reference>
<keyword evidence="1" id="KW-0812">Transmembrane</keyword>
<dbReference type="EMBL" id="JADNRY010000249">
    <property type="protein sequence ID" value="KAF9060321.1"/>
    <property type="molecule type" value="Genomic_DNA"/>
</dbReference>
<keyword evidence="3" id="KW-1185">Reference proteome</keyword>
<keyword evidence="1" id="KW-0472">Membrane</keyword>
<evidence type="ECO:0000313" key="2">
    <source>
        <dbReference type="EMBL" id="KAF9060321.1"/>
    </source>
</evidence>
<feature type="transmembrane region" description="Helical" evidence="1">
    <location>
        <begin position="108"/>
        <end position="130"/>
    </location>
</feature>
<name>A0A9P5P8N5_9AGAR</name>
<evidence type="ECO:0000313" key="3">
    <source>
        <dbReference type="Proteomes" id="UP000772434"/>
    </source>
</evidence>
<sequence>MISLMFLCDTLFMFFVVAEFVNIFRDPDSPSVGALLTVAAVMARFMYLICDIIIVWRAWSLAESRYPRAKYILSVCLAASALMLLVSVVLLIVQHFDLTLSIGTAAESLLPLLMLITNVVSTGFIAKITWDSRRTMKLTFRGSEDPRFQSTGRIMILMLESGFIYSFVSLLVFLDAVMALPGTSAFTVVLAILFPQLTALFPTIVIFVNATHRSVYRDFDAPNRSSYVGSSYAPLIE</sequence>
<feature type="transmembrane region" description="Helical" evidence="1">
    <location>
        <begin position="34"/>
        <end position="59"/>
    </location>
</feature>
<dbReference type="Proteomes" id="UP000772434">
    <property type="component" value="Unassembled WGS sequence"/>
</dbReference>
<feature type="transmembrane region" description="Helical" evidence="1">
    <location>
        <begin position="151"/>
        <end position="174"/>
    </location>
</feature>
<gene>
    <name evidence="2" type="ORF">BDP27DRAFT_1430212</name>
</gene>
<keyword evidence="1" id="KW-1133">Transmembrane helix</keyword>
<proteinExistence type="predicted"/>
<dbReference type="AlphaFoldDB" id="A0A9P5P8N5"/>
<feature type="transmembrane region" description="Helical" evidence="1">
    <location>
        <begin position="71"/>
        <end position="96"/>
    </location>
</feature>
<accession>A0A9P5P8N5</accession>
<organism evidence="2 3">
    <name type="scientific">Rhodocollybia butyracea</name>
    <dbReference type="NCBI Taxonomy" id="206335"/>
    <lineage>
        <taxon>Eukaryota</taxon>
        <taxon>Fungi</taxon>
        <taxon>Dikarya</taxon>
        <taxon>Basidiomycota</taxon>
        <taxon>Agaricomycotina</taxon>
        <taxon>Agaricomycetes</taxon>
        <taxon>Agaricomycetidae</taxon>
        <taxon>Agaricales</taxon>
        <taxon>Marasmiineae</taxon>
        <taxon>Omphalotaceae</taxon>
        <taxon>Rhodocollybia</taxon>
    </lineage>
</organism>